<evidence type="ECO:0000259" key="8">
    <source>
        <dbReference type="Pfam" id="PF20684"/>
    </source>
</evidence>
<evidence type="ECO:0000256" key="2">
    <source>
        <dbReference type="ARBA" id="ARBA00022692"/>
    </source>
</evidence>
<proteinExistence type="inferred from homology"/>
<feature type="transmembrane region" description="Helical" evidence="7">
    <location>
        <begin position="103"/>
        <end position="132"/>
    </location>
</feature>
<name>A0AAN6LMG1_9PLEO</name>
<feature type="transmembrane region" description="Helical" evidence="7">
    <location>
        <begin position="226"/>
        <end position="251"/>
    </location>
</feature>
<feature type="transmembrane region" description="Helical" evidence="7">
    <location>
        <begin position="69"/>
        <end position="91"/>
    </location>
</feature>
<evidence type="ECO:0000256" key="7">
    <source>
        <dbReference type="SAM" id="Phobius"/>
    </source>
</evidence>
<dbReference type="GO" id="GO:0016020">
    <property type="term" value="C:membrane"/>
    <property type="evidence" value="ECO:0007669"/>
    <property type="project" value="UniProtKB-SubCell"/>
</dbReference>
<dbReference type="Pfam" id="PF20684">
    <property type="entry name" value="Fung_rhodopsin"/>
    <property type="match status" value="1"/>
</dbReference>
<organism evidence="9 10">
    <name type="scientific">Pseudopithomyces chartarum</name>
    <dbReference type="NCBI Taxonomy" id="1892770"/>
    <lineage>
        <taxon>Eukaryota</taxon>
        <taxon>Fungi</taxon>
        <taxon>Dikarya</taxon>
        <taxon>Ascomycota</taxon>
        <taxon>Pezizomycotina</taxon>
        <taxon>Dothideomycetes</taxon>
        <taxon>Pleosporomycetidae</taxon>
        <taxon>Pleosporales</taxon>
        <taxon>Massarineae</taxon>
        <taxon>Didymosphaeriaceae</taxon>
        <taxon>Pseudopithomyces</taxon>
    </lineage>
</organism>
<evidence type="ECO:0000256" key="6">
    <source>
        <dbReference type="SAM" id="MobiDB-lite"/>
    </source>
</evidence>
<comment type="subcellular location">
    <subcellularLocation>
        <location evidence="1">Membrane</location>
        <topology evidence="1">Multi-pass membrane protein</topology>
    </subcellularLocation>
</comment>
<feature type="compositionally biased region" description="Polar residues" evidence="6">
    <location>
        <begin position="310"/>
        <end position="321"/>
    </location>
</feature>
<feature type="transmembrane region" description="Helical" evidence="7">
    <location>
        <begin position="263"/>
        <end position="283"/>
    </location>
</feature>
<sequence>MPNVNGTETLIPAPEGYVVDFENPQIQYMVESYTVASVEMTIAFLFLVQRLYTKIALMKSFQLEDAVVIVAWVFCMGSQICLLLGFGHGAIGRHAWEISIEKYAYYSQVILAAPLLYAIGTAAAKISLALFYRRLNPNKIFQAAVWFTLFVCLGSYVSIFFALLFACKPIAGSWDPKLFATAVCINRGGIYIAQAVIGITTDVLLLALPVPTLVKLQMNTRKKLGLAAIFAVGSITIVTSIVRLIILLPALTTMDQTWVIGEGSLWIFVEANLLIMCCCLSTLRRFVKHFAPRLLGEGSSNGGNSKTHSRGFSRNAGQRTFGSGGAKRTLDTLMHTNNGDNGIPLSSFDDMDKNGTKVNMGRDSDSEEAILFERTVQVTYEDRDKTKHHDGDCAGGFSAGRALQPKIWTGNRLS</sequence>
<keyword evidence="3 7" id="KW-1133">Transmembrane helix</keyword>
<accession>A0AAN6LMG1</accession>
<feature type="transmembrane region" description="Helical" evidence="7">
    <location>
        <begin position="191"/>
        <end position="214"/>
    </location>
</feature>
<keyword evidence="2 7" id="KW-0812">Transmembrane</keyword>
<feature type="transmembrane region" description="Helical" evidence="7">
    <location>
        <begin position="144"/>
        <end position="171"/>
    </location>
</feature>
<dbReference type="InterPro" id="IPR049326">
    <property type="entry name" value="Rhodopsin_dom_fungi"/>
</dbReference>
<keyword evidence="4 7" id="KW-0472">Membrane</keyword>
<evidence type="ECO:0000313" key="10">
    <source>
        <dbReference type="Proteomes" id="UP001280581"/>
    </source>
</evidence>
<evidence type="ECO:0000256" key="1">
    <source>
        <dbReference type="ARBA" id="ARBA00004141"/>
    </source>
</evidence>
<keyword evidence="10" id="KW-1185">Reference proteome</keyword>
<dbReference type="InterPro" id="IPR052337">
    <property type="entry name" value="SAT4-like"/>
</dbReference>
<feature type="region of interest" description="Disordered" evidence="6">
    <location>
        <begin position="298"/>
        <end position="324"/>
    </location>
</feature>
<feature type="transmembrane region" description="Helical" evidence="7">
    <location>
        <begin position="26"/>
        <end position="48"/>
    </location>
</feature>
<dbReference type="AlphaFoldDB" id="A0AAN6LMG1"/>
<dbReference type="PANTHER" id="PTHR33048:SF124">
    <property type="entry name" value="INTEGRAL MEMBRANE PROTEIN"/>
    <property type="match status" value="1"/>
</dbReference>
<protein>
    <recommendedName>
        <fullName evidence="8">Rhodopsin domain-containing protein</fullName>
    </recommendedName>
</protein>
<dbReference type="PANTHER" id="PTHR33048">
    <property type="entry name" value="PTH11-LIKE INTEGRAL MEMBRANE PROTEIN (AFU_ORTHOLOGUE AFUA_5G11245)"/>
    <property type="match status" value="1"/>
</dbReference>
<evidence type="ECO:0000313" key="9">
    <source>
        <dbReference type="EMBL" id="KAK3197584.1"/>
    </source>
</evidence>
<evidence type="ECO:0000256" key="5">
    <source>
        <dbReference type="ARBA" id="ARBA00038359"/>
    </source>
</evidence>
<dbReference type="EMBL" id="WVTA01000018">
    <property type="protein sequence ID" value="KAK3197584.1"/>
    <property type="molecule type" value="Genomic_DNA"/>
</dbReference>
<gene>
    <name evidence="9" type="ORF">GRF29_216g613220</name>
</gene>
<evidence type="ECO:0000256" key="4">
    <source>
        <dbReference type="ARBA" id="ARBA00023136"/>
    </source>
</evidence>
<dbReference type="Proteomes" id="UP001280581">
    <property type="component" value="Unassembled WGS sequence"/>
</dbReference>
<reference evidence="9 10" key="1">
    <citation type="submission" date="2021-02" db="EMBL/GenBank/DDBJ databases">
        <title>Genome assembly of Pseudopithomyces chartarum.</title>
        <authorList>
            <person name="Jauregui R."/>
            <person name="Singh J."/>
            <person name="Voisey C."/>
        </authorList>
    </citation>
    <scope>NUCLEOTIDE SEQUENCE [LARGE SCALE GENOMIC DNA]</scope>
    <source>
        <strain evidence="9 10">AGR01</strain>
    </source>
</reference>
<evidence type="ECO:0000256" key="3">
    <source>
        <dbReference type="ARBA" id="ARBA00022989"/>
    </source>
</evidence>
<comment type="similarity">
    <text evidence="5">Belongs to the SAT4 family.</text>
</comment>
<comment type="caution">
    <text evidence="9">The sequence shown here is derived from an EMBL/GenBank/DDBJ whole genome shotgun (WGS) entry which is preliminary data.</text>
</comment>
<feature type="domain" description="Rhodopsin" evidence="8">
    <location>
        <begin position="50"/>
        <end position="288"/>
    </location>
</feature>